<feature type="domain" description="HTH marR-type" evidence="3">
    <location>
        <begin position="844"/>
        <end position="895"/>
    </location>
</feature>
<dbReference type="Gene3D" id="2.60.40.2360">
    <property type="entry name" value="Intracellular proteinase inhibitor BsuPI"/>
    <property type="match status" value="1"/>
</dbReference>
<dbReference type="InterPro" id="IPR036390">
    <property type="entry name" value="WH_DNA-bd_sf"/>
</dbReference>
<evidence type="ECO:0000313" key="5">
    <source>
        <dbReference type="EMBL" id="AIF00905.1"/>
    </source>
</evidence>
<feature type="compositionally biased region" description="Acidic residues" evidence="1">
    <location>
        <begin position="585"/>
        <end position="598"/>
    </location>
</feature>
<accession>A0A075GC85</accession>
<dbReference type="PANTHER" id="PTHR36216">
    <property type="entry name" value="TRANSCRIPTIONAL REGULATOR, TRMB"/>
    <property type="match status" value="1"/>
</dbReference>
<dbReference type="InterPro" id="IPR000835">
    <property type="entry name" value="HTH_MarR-typ"/>
</dbReference>
<dbReference type="SUPFAM" id="SSF46785">
    <property type="entry name" value="Winged helix' DNA-binding domain"/>
    <property type="match status" value="2"/>
</dbReference>
<evidence type="ECO:0000259" key="3">
    <source>
        <dbReference type="Pfam" id="PF12802"/>
    </source>
</evidence>
<evidence type="ECO:0000256" key="1">
    <source>
        <dbReference type="SAM" id="MobiDB-lite"/>
    </source>
</evidence>
<feature type="region of interest" description="Disordered" evidence="1">
    <location>
        <begin position="571"/>
        <end position="610"/>
    </location>
</feature>
<keyword evidence="2" id="KW-0472">Membrane</keyword>
<feature type="compositionally biased region" description="Polar residues" evidence="1">
    <location>
        <begin position="599"/>
        <end position="609"/>
    </location>
</feature>
<evidence type="ECO:0008006" key="6">
    <source>
        <dbReference type="Google" id="ProtNLM"/>
    </source>
</evidence>
<dbReference type="PANTHER" id="PTHR36216:SF1">
    <property type="entry name" value="HTH ARSR-TYPE DOMAIN-CONTAINING PROTEIN"/>
    <property type="match status" value="1"/>
</dbReference>
<dbReference type="EMBL" id="KF900606">
    <property type="protein sequence ID" value="AIF00905.1"/>
    <property type="molecule type" value="Genomic_DNA"/>
</dbReference>
<feature type="domain" description="HVO-0163 N-terminal HTH" evidence="4">
    <location>
        <begin position="764"/>
        <end position="824"/>
    </location>
</feature>
<feature type="transmembrane region" description="Helical" evidence="2">
    <location>
        <begin position="33"/>
        <end position="53"/>
    </location>
</feature>
<keyword evidence="2" id="KW-1133">Transmembrane helix</keyword>
<keyword evidence="2" id="KW-0812">Transmembrane</keyword>
<reference evidence="5" key="1">
    <citation type="journal article" date="2014" name="Genome Biol. Evol.">
        <title>Pangenome evidence for extensive interdomain horizontal transfer affecting lineage core and shell genes in uncultured planktonic thaumarchaeota and euryarchaeota.</title>
        <authorList>
            <person name="Deschamps P."/>
            <person name="Zivanovic Y."/>
            <person name="Moreira D."/>
            <person name="Rodriguez-Valera F."/>
            <person name="Lopez-Garcia P."/>
        </authorList>
    </citation>
    <scope>NUCLEOTIDE SEQUENCE</scope>
</reference>
<dbReference type="AlphaFoldDB" id="A0A075GC85"/>
<name>A0A075GC85_9EURY</name>
<dbReference type="GO" id="GO:0003700">
    <property type="term" value="F:DNA-binding transcription factor activity"/>
    <property type="evidence" value="ECO:0007669"/>
    <property type="project" value="InterPro"/>
</dbReference>
<protein>
    <recommendedName>
        <fullName evidence="6">HTH arsR-type domain-containing protein</fullName>
    </recommendedName>
</protein>
<dbReference type="Pfam" id="PF24266">
    <property type="entry name" value="HTH_HVO_0163_N"/>
    <property type="match status" value="1"/>
</dbReference>
<dbReference type="CDD" id="cd00090">
    <property type="entry name" value="HTH_ARSR"/>
    <property type="match status" value="2"/>
</dbReference>
<evidence type="ECO:0000259" key="4">
    <source>
        <dbReference type="Pfam" id="PF24266"/>
    </source>
</evidence>
<dbReference type="InterPro" id="IPR038144">
    <property type="entry name" value="IPI"/>
</dbReference>
<dbReference type="InterPro" id="IPR036388">
    <property type="entry name" value="WH-like_DNA-bd_sf"/>
</dbReference>
<organism evidence="5">
    <name type="scientific">uncultured marine group II/III euryarchaeote KM3_13_G01</name>
    <dbReference type="NCBI Taxonomy" id="1457873"/>
    <lineage>
        <taxon>Archaea</taxon>
        <taxon>Methanobacteriati</taxon>
        <taxon>Methanobacteriota</taxon>
        <taxon>environmental samples</taxon>
    </lineage>
</organism>
<dbReference type="Gene3D" id="1.10.10.10">
    <property type="entry name" value="Winged helix-like DNA-binding domain superfamily/Winged helix DNA-binding domain"/>
    <property type="match status" value="2"/>
</dbReference>
<evidence type="ECO:0000256" key="2">
    <source>
        <dbReference type="SAM" id="Phobius"/>
    </source>
</evidence>
<proteinExistence type="predicted"/>
<dbReference type="InterPro" id="IPR056504">
    <property type="entry name" value="HTH_HVO_0163_N"/>
</dbReference>
<sequence length="924" mass="101172">MASTTEGGPLSGRRAVASLGGGDMQSERFGRSLLITCLGILMLLAPFSALAGATGSSELTLVVTLSDIAEGEQWYDETTDLTIQISVHNPSDNTVTLEYNPSCPVEISMLDSNDVVITSLREHRTCFQQSRAIDVLPQQTRTLDTFDWDWTNGADQLVGSGDLTLQLDFDNGALFEQSTIHFQQSPITIPDLALEMNVPPPPGGREAYQVGEQLYAHLSLTNTGDQIVEVAVEDGCRVLMEITGLQDSLSPQLTDLNCASGTMIPVGGSAPLGWLTWDFTDQGVAVQSGEWGLEVSLTGVVGLTSSVQTIWENNAVGEATPLDLELTVIGDSGDDAVIDEADMVEFQSQLVNNGDDIVELEFQNDCLALVHIIAADGRVVYDDRVSRSCTETYSESKVDPAESFIVDERSWDFTDFYGCELDDGPHILILTTPEHGKTIEWRFDYQGLGDGPACRAAMQDISGTHFSVQSMQVLDGGTSDERVSFELRFDAMEGLDIYWPQECRLQFSLQKVGVQEAHQVWSEACDSGAGLVEFIPANDPLFFGPYIVAMGELEAGSWILDATTTGTPSFSTQWARTWSPPVEQTTEEQNDLEGDENNLSENNPETTPESWLAEGSWQYVTTEVGGCWLLVDLAGTEHALSGTSVAGWRATPHLQGSYMVEQAPTADAACSNWDSKIVVSEVMSERVVEPTIEEDTLETTTVVVRSPIPAAAPAIIATVAATGMVAILVSMVTQVEWIRMPATKYGLLLIGMVKRNKDKGGEYQRGRIVAYIELHSGIHFRALLGALSMSNGQLTHHLSVLVNDGRIWRQKDGRKVRFYPASVNPHTPVEELPVPVLTPDPDSLQGRILQMLDIHENEILNLSQKELSVKLETSQQLVSYHLKALEQWGLIEKEKVALRFRYRLTDRALLLLDSADFPSLGEEL</sequence>
<dbReference type="Pfam" id="PF12802">
    <property type="entry name" value="MarR_2"/>
    <property type="match status" value="1"/>
</dbReference>
<dbReference type="InterPro" id="IPR011991">
    <property type="entry name" value="ArsR-like_HTH"/>
</dbReference>